<accession>A0ABT3CRJ4</accession>
<comment type="caution">
    <text evidence="4">The sequence shown here is derived from an EMBL/GenBank/DDBJ whole genome shotgun (WGS) entry which is preliminary data.</text>
</comment>
<evidence type="ECO:0000313" key="4">
    <source>
        <dbReference type="EMBL" id="MCV9386292.1"/>
    </source>
</evidence>
<reference evidence="4 5" key="1">
    <citation type="submission" date="2022-10" db="EMBL/GenBank/DDBJ databases">
        <title>Comparative genomics and taxonomic characterization of three novel marine species of genus Reichenbachiella exhibiting antioxidant and polysaccharide degradation activities.</title>
        <authorList>
            <person name="Muhammad N."/>
            <person name="Lee Y.-J."/>
            <person name="Ko J."/>
            <person name="Kim S.-G."/>
        </authorList>
    </citation>
    <scope>NUCLEOTIDE SEQUENCE [LARGE SCALE GENOMIC DNA]</scope>
    <source>
        <strain evidence="4 5">ABR2-5</strain>
    </source>
</reference>
<organism evidence="4 5">
    <name type="scientific">Reichenbachiella ulvae</name>
    <dbReference type="NCBI Taxonomy" id="2980104"/>
    <lineage>
        <taxon>Bacteria</taxon>
        <taxon>Pseudomonadati</taxon>
        <taxon>Bacteroidota</taxon>
        <taxon>Cytophagia</taxon>
        <taxon>Cytophagales</taxon>
        <taxon>Reichenbachiellaceae</taxon>
        <taxon>Reichenbachiella</taxon>
    </lineage>
</organism>
<gene>
    <name evidence="4" type="ORF">N7U62_06425</name>
</gene>
<dbReference type="EMBL" id="JAOYOD010000001">
    <property type="protein sequence ID" value="MCV9386292.1"/>
    <property type="molecule type" value="Genomic_DNA"/>
</dbReference>
<evidence type="ECO:0000256" key="2">
    <source>
        <dbReference type="ARBA" id="ARBA00023136"/>
    </source>
</evidence>
<dbReference type="Proteomes" id="UP001300692">
    <property type="component" value="Unassembled WGS sequence"/>
</dbReference>
<evidence type="ECO:0000256" key="1">
    <source>
        <dbReference type="ARBA" id="ARBA00004370"/>
    </source>
</evidence>
<sequence>MRAYILTILFTISTYLSVHALPVLYDSALDEQVKVKSANFSLMPYLSYNRNLKFMFGVVPMAMYKLNKEDSISPKSLSGITGVYTSNNSYILGVFNKFYFSEDRWRSTVYVFNGDISSQFFLNDFSSVAFYDYTTNVLMASVGIQRRVIPGLYGGVTYIYAQYDTEYENNISPPTSTETSGLEINAQYDYRNDVYYPSSGRLIDAKWIHYSEWLGNEAQANRINAFYNTYFPIRDKKDVLAARFSGFFGLGSIPFEQQTIVGGTDLRGYAEGKYRGDIVVALQAEYRLNLARRFGLVGFAGLATLYGSDNEEFNGDLLPGGGVGLRYRAFKDIKFNVGIDAALGKDDWSLNFRIGEAF</sequence>
<dbReference type="Pfam" id="PF01103">
    <property type="entry name" value="Omp85"/>
    <property type="match status" value="1"/>
</dbReference>
<feature type="domain" description="Bacterial surface antigen (D15)" evidence="3">
    <location>
        <begin position="86"/>
        <end position="358"/>
    </location>
</feature>
<proteinExistence type="predicted"/>
<dbReference type="Gene3D" id="2.40.160.50">
    <property type="entry name" value="membrane protein fhac: a member of the omp85/tpsb transporter family"/>
    <property type="match status" value="1"/>
</dbReference>
<keyword evidence="5" id="KW-1185">Reference proteome</keyword>
<keyword evidence="2" id="KW-0472">Membrane</keyword>
<name>A0ABT3CRJ4_9BACT</name>
<comment type="subcellular location">
    <subcellularLocation>
        <location evidence="1">Membrane</location>
    </subcellularLocation>
</comment>
<dbReference type="InterPro" id="IPR000184">
    <property type="entry name" value="Bac_surfAg_D15"/>
</dbReference>
<evidence type="ECO:0000313" key="5">
    <source>
        <dbReference type="Proteomes" id="UP001300692"/>
    </source>
</evidence>
<evidence type="ECO:0000259" key="3">
    <source>
        <dbReference type="Pfam" id="PF01103"/>
    </source>
</evidence>
<dbReference type="RefSeq" id="WP_264137077.1">
    <property type="nucleotide sequence ID" value="NZ_JAOYOD010000001.1"/>
</dbReference>
<protein>
    <submittedName>
        <fullName evidence="4">BamA/TamA family outer membrane protein</fullName>
    </submittedName>
</protein>